<name>A0A072UI81_MEDTR</name>
<dbReference type="PANTHER" id="PTHR47074:SF48">
    <property type="entry name" value="POLYNUCLEOTIDYL TRANSFERASE, RIBONUCLEASE H-LIKE SUPERFAMILY PROTEIN"/>
    <property type="match status" value="1"/>
</dbReference>
<protein>
    <recommendedName>
        <fullName evidence="4">RNase H type-1 domain-containing protein</fullName>
    </recommendedName>
</protein>
<accession>A0A072UI81</accession>
<dbReference type="InterPro" id="IPR052929">
    <property type="entry name" value="RNase_H-like_EbsB-rel"/>
</dbReference>
<dbReference type="HOGENOM" id="CLU_2430404_0_0_1"/>
<sequence length="91" mass="10597">MEWFEHKHEVNIGEALGLLSAFQWVHDLRLGPIDFELDLKKYYENSSVEFVRRQANEVVHKLAKATLLSACFQLLVEPLDCIEHILTSEMI</sequence>
<organism evidence="1 3">
    <name type="scientific">Medicago truncatula</name>
    <name type="common">Barrel medic</name>
    <name type="synonym">Medicago tribuloides</name>
    <dbReference type="NCBI Taxonomy" id="3880"/>
    <lineage>
        <taxon>Eukaryota</taxon>
        <taxon>Viridiplantae</taxon>
        <taxon>Streptophyta</taxon>
        <taxon>Embryophyta</taxon>
        <taxon>Tracheophyta</taxon>
        <taxon>Spermatophyta</taxon>
        <taxon>Magnoliopsida</taxon>
        <taxon>eudicotyledons</taxon>
        <taxon>Gunneridae</taxon>
        <taxon>Pentapetalae</taxon>
        <taxon>rosids</taxon>
        <taxon>fabids</taxon>
        <taxon>Fabales</taxon>
        <taxon>Fabaceae</taxon>
        <taxon>Papilionoideae</taxon>
        <taxon>50 kb inversion clade</taxon>
        <taxon>NPAAA clade</taxon>
        <taxon>Hologalegina</taxon>
        <taxon>IRL clade</taxon>
        <taxon>Trifolieae</taxon>
        <taxon>Medicago</taxon>
    </lineage>
</organism>
<gene>
    <name evidence="1" type="ordered locus">MTR_4g036855</name>
</gene>
<dbReference type="AlphaFoldDB" id="A0A072UI81"/>
<dbReference type="Proteomes" id="UP000002051">
    <property type="component" value="Chromosome 4"/>
</dbReference>
<dbReference type="EnsemblPlants" id="KEH29449">
    <property type="protein sequence ID" value="KEH29449"/>
    <property type="gene ID" value="MTR_4g036855"/>
</dbReference>
<reference evidence="1 3" key="2">
    <citation type="journal article" date="2014" name="BMC Genomics">
        <title>An improved genome release (version Mt4.0) for the model legume Medicago truncatula.</title>
        <authorList>
            <person name="Tang H."/>
            <person name="Krishnakumar V."/>
            <person name="Bidwell S."/>
            <person name="Rosen B."/>
            <person name="Chan A."/>
            <person name="Zhou S."/>
            <person name="Gentzbittel L."/>
            <person name="Childs K.L."/>
            <person name="Yandell M."/>
            <person name="Gundlach H."/>
            <person name="Mayer K.F."/>
            <person name="Schwartz D.C."/>
            <person name="Town C.D."/>
        </authorList>
    </citation>
    <scope>GENOME REANNOTATION</scope>
    <source>
        <strain evidence="1">A17</strain>
        <strain evidence="2 3">cv. Jemalong A17</strain>
    </source>
</reference>
<evidence type="ECO:0000313" key="2">
    <source>
        <dbReference type="EnsemblPlants" id="KEH29449"/>
    </source>
</evidence>
<proteinExistence type="predicted"/>
<reference evidence="1 3" key="1">
    <citation type="journal article" date="2011" name="Nature">
        <title>The Medicago genome provides insight into the evolution of rhizobial symbioses.</title>
        <authorList>
            <person name="Young N.D."/>
            <person name="Debelle F."/>
            <person name="Oldroyd G.E."/>
            <person name="Geurts R."/>
            <person name="Cannon S.B."/>
            <person name="Udvardi M.K."/>
            <person name="Benedito V.A."/>
            <person name="Mayer K.F."/>
            <person name="Gouzy J."/>
            <person name="Schoof H."/>
            <person name="Van de Peer Y."/>
            <person name="Proost S."/>
            <person name="Cook D.R."/>
            <person name="Meyers B.C."/>
            <person name="Spannagl M."/>
            <person name="Cheung F."/>
            <person name="De Mita S."/>
            <person name="Krishnakumar V."/>
            <person name="Gundlach H."/>
            <person name="Zhou S."/>
            <person name="Mudge J."/>
            <person name="Bharti A.K."/>
            <person name="Murray J.D."/>
            <person name="Naoumkina M.A."/>
            <person name="Rosen B."/>
            <person name="Silverstein K.A."/>
            <person name="Tang H."/>
            <person name="Rombauts S."/>
            <person name="Zhao P.X."/>
            <person name="Zhou P."/>
            <person name="Barbe V."/>
            <person name="Bardou P."/>
            <person name="Bechner M."/>
            <person name="Bellec A."/>
            <person name="Berger A."/>
            <person name="Berges H."/>
            <person name="Bidwell S."/>
            <person name="Bisseling T."/>
            <person name="Choisne N."/>
            <person name="Couloux A."/>
            <person name="Denny R."/>
            <person name="Deshpande S."/>
            <person name="Dai X."/>
            <person name="Doyle J.J."/>
            <person name="Dudez A.M."/>
            <person name="Farmer A.D."/>
            <person name="Fouteau S."/>
            <person name="Franken C."/>
            <person name="Gibelin C."/>
            <person name="Gish J."/>
            <person name="Goldstein S."/>
            <person name="Gonzalez A.J."/>
            <person name="Green P.J."/>
            <person name="Hallab A."/>
            <person name="Hartog M."/>
            <person name="Hua A."/>
            <person name="Humphray S.J."/>
            <person name="Jeong D.H."/>
            <person name="Jing Y."/>
            <person name="Jocker A."/>
            <person name="Kenton S.M."/>
            <person name="Kim D.J."/>
            <person name="Klee K."/>
            <person name="Lai H."/>
            <person name="Lang C."/>
            <person name="Lin S."/>
            <person name="Macmil S.L."/>
            <person name="Magdelenat G."/>
            <person name="Matthews L."/>
            <person name="McCorrison J."/>
            <person name="Monaghan E.L."/>
            <person name="Mun J.H."/>
            <person name="Najar F.Z."/>
            <person name="Nicholson C."/>
            <person name="Noirot C."/>
            <person name="O'Bleness M."/>
            <person name="Paule C.R."/>
            <person name="Poulain J."/>
            <person name="Prion F."/>
            <person name="Qin B."/>
            <person name="Qu C."/>
            <person name="Retzel E.F."/>
            <person name="Riddle C."/>
            <person name="Sallet E."/>
            <person name="Samain S."/>
            <person name="Samson N."/>
            <person name="Sanders I."/>
            <person name="Saurat O."/>
            <person name="Scarpelli C."/>
            <person name="Schiex T."/>
            <person name="Segurens B."/>
            <person name="Severin A.J."/>
            <person name="Sherrier D.J."/>
            <person name="Shi R."/>
            <person name="Sims S."/>
            <person name="Singer S.R."/>
            <person name="Sinharoy S."/>
            <person name="Sterck L."/>
            <person name="Viollet A."/>
            <person name="Wang B.B."/>
            <person name="Wang K."/>
            <person name="Wang M."/>
            <person name="Wang X."/>
            <person name="Warfsmann J."/>
            <person name="Weissenbach J."/>
            <person name="White D.D."/>
            <person name="White J.D."/>
            <person name="Wiley G.B."/>
            <person name="Wincker P."/>
            <person name="Xing Y."/>
            <person name="Yang L."/>
            <person name="Yao Z."/>
            <person name="Ying F."/>
            <person name="Zhai J."/>
            <person name="Zhou L."/>
            <person name="Zuber A."/>
            <person name="Denarie J."/>
            <person name="Dixon R.A."/>
            <person name="May G.D."/>
            <person name="Schwartz D.C."/>
            <person name="Rogers J."/>
            <person name="Quetier F."/>
            <person name="Town C.D."/>
            <person name="Roe B.A."/>
        </authorList>
    </citation>
    <scope>NUCLEOTIDE SEQUENCE [LARGE SCALE GENOMIC DNA]</scope>
    <source>
        <strain evidence="1">A17</strain>
        <strain evidence="2 3">cv. Jemalong A17</strain>
    </source>
</reference>
<keyword evidence="3" id="KW-1185">Reference proteome</keyword>
<evidence type="ECO:0000313" key="3">
    <source>
        <dbReference type="Proteomes" id="UP000002051"/>
    </source>
</evidence>
<evidence type="ECO:0000313" key="1">
    <source>
        <dbReference type="EMBL" id="KEH29449.1"/>
    </source>
</evidence>
<reference evidence="2" key="3">
    <citation type="submission" date="2015-04" db="UniProtKB">
        <authorList>
            <consortium name="EnsemblPlants"/>
        </authorList>
    </citation>
    <scope>IDENTIFICATION</scope>
    <source>
        <strain evidence="2">cv. Jemalong A17</strain>
    </source>
</reference>
<dbReference type="EMBL" id="CM001220">
    <property type="protein sequence ID" value="KEH29449.1"/>
    <property type="molecule type" value="Genomic_DNA"/>
</dbReference>
<evidence type="ECO:0008006" key="4">
    <source>
        <dbReference type="Google" id="ProtNLM"/>
    </source>
</evidence>
<dbReference type="PANTHER" id="PTHR47074">
    <property type="entry name" value="BNAC02G40300D PROTEIN"/>
    <property type="match status" value="1"/>
</dbReference>